<sequence>MKLSPSHFKFFTAAAVLCLAALSGPTQLFAQTDAQTENALMNEESPIPGISFRFIETNGIRMRLATMGDTGPLVIMAHGWPESWYSWRHQIQAVANAGYRVVAPDMRGYGATEAPPNVEDYDIVTLAADIVGIIDAYGEDKAILMGHDWGSIVAWNTVLLHPERFSALVAMSVPYSGRPAESPLVGWRNAFGDNFYYILYHQEPGVAEAEYDADPQALLSRLYLSPDSPREAPEVTDRHRSAGGWIPRLGAAKGLPDWLNQEDLDYFVSQFEEAGFRGGVNYYRNFHRNWEITPHLTGEKITVPTLFIAGENDVVIGGASQGRLQGAMNRVVEDLRGVVVLPEAGHWIQQELPAATNTAVLEFLEGLEGQ</sequence>
<proteinExistence type="predicted"/>
<evidence type="ECO:0000256" key="1">
    <source>
        <dbReference type="ARBA" id="ARBA00022801"/>
    </source>
</evidence>
<dbReference type="InterPro" id="IPR000639">
    <property type="entry name" value="Epox_hydrolase-like"/>
</dbReference>
<dbReference type="InterPro" id="IPR000073">
    <property type="entry name" value="AB_hydrolase_1"/>
</dbReference>
<dbReference type="EMBL" id="LAZR01000001">
    <property type="protein sequence ID" value="KKO12317.1"/>
    <property type="molecule type" value="Genomic_DNA"/>
</dbReference>
<dbReference type="InterPro" id="IPR029058">
    <property type="entry name" value="AB_hydrolase_fold"/>
</dbReference>
<dbReference type="PRINTS" id="PR00412">
    <property type="entry name" value="EPOXHYDRLASE"/>
</dbReference>
<organism evidence="3">
    <name type="scientific">marine sediment metagenome</name>
    <dbReference type="NCBI Taxonomy" id="412755"/>
    <lineage>
        <taxon>unclassified sequences</taxon>
        <taxon>metagenomes</taxon>
        <taxon>ecological metagenomes</taxon>
    </lineage>
</organism>
<feature type="domain" description="AB hydrolase-1" evidence="2">
    <location>
        <begin position="72"/>
        <end position="349"/>
    </location>
</feature>
<comment type="caution">
    <text evidence="3">The sequence shown here is derived from an EMBL/GenBank/DDBJ whole genome shotgun (WGS) entry which is preliminary data.</text>
</comment>
<dbReference type="PRINTS" id="PR00111">
    <property type="entry name" value="ABHYDROLASE"/>
</dbReference>
<dbReference type="SUPFAM" id="SSF53474">
    <property type="entry name" value="alpha/beta-Hydrolases"/>
    <property type="match status" value="1"/>
</dbReference>
<protein>
    <recommendedName>
        <fullName evidence="2">AB hydrolase-1 domain-containing protein</fullName>
    </recommendedName>
</protein>
<dbReference type="Gene3D" id="3.40.50.1820">
    <property type="entry name" value="alpha/beta hydrolase"/>
    <property type="match status" value="1"/>
</dbReference>
<dbReference type="AlphaFoldDB" id="A0A0F9YJA4"/>
<dbReference type="Pfam" id="PF00561">
    <property type="entry name" value="Abhydrolase_1"/>
    <property type="match status" value="1"/>
</dbReference>
<evidence type="ECO:0000313" key="3">
    <source>
        <dbReference type="EMBL" id="KKO12317.1"/>
    </source>
</evidence>
<reference evidence="3" key="1">
    <citation type="journal article" date="2015" name="Nature">
        <title>Complex archaea that bridge the gap between prokaryotes and eukaryotes.</title>
        <authorList>
            <person name="Spang A."/>
            <person name="Saw J.H."/>
            <person name="Jorgensen S.L."/>
            <person name="Zaremba-Niedzwiedzka K."/>
            <person name="Martijn J."/>
            <person name="Lind A.E."/>
            <person name="van Eijk R."/>
            <person name="Schleper C."/>
            <person name="Guy L."/>
            <person name="Ettema T.J."/>
        </authorList>
    </citation>
    <scope>NUCLEOTIDE SEQUENCE</scope>
</reference>
<dbReference type="GO" id="GO:0016787">
    <property type="term" value="F:hydrolase activity"/>
    <property type="evidence" value="ECO:0007669"/>
    <property type="project" value="UniProtKB-KW"/>
</dbReference>
<name>A0A0F9YJA4_9ZZZZ</name>
<gene>
    <name evidence="3" type="ORF">LCGC14_0003270</name>
</gene>
<dbReference type="PANTHER" id="PTHR43329">
    <property type="entry name" value="EPOXIDE HYDROLASE"/>
    <property type="match status" value="1"/>
</dbReference>
<accession>A0A0F9YJA4</accession>
<keyword evidence="1" id="KW-0378">Hydrolase</keyword>
<evidence type="ECO:0000259" key="2">
    <source>
        <dbReference type="Pfam" id="PF00561"/>
    </source>
</evidence>